<reference evidence="3" key="1">
    <citation type="journal article" date="2011" name="Science">
        <title>The plant cell wall-decomposing machinery underlies the functional diversity of forest fungi.</title>
        <authorList>
            <person name="Eastwood D.C."/>
            <person name="Floudas D."/>
            <person name="Binder M."/>
            <person name="Majcherczyk A."/>
            <person name="Schneider P."/>
            <person name="Aerts A."/>
            <person name="Asiegbu F.O."/>
            <person name="Baker S.E."/>
            <person name="Barry K."/>
            <person name="Bendiksby M."/>
            <person name="Blumentritt M."/>
            <person name="Coutinho P.M."/>
            <person name="Cullen D."/>
            <person name="de Vries R.P."/>
            <person name="Gathman A."/>
            <person name="Goodell B."/>
            <person name="Henrissat B."/>
            <person name="Ihrmark K."/>
            <person name="Kauserud H."/>
            <person name="Kohler A."/>
            <person name="LaButti K."/>
            <person name="Lapidus A."/>
            <person name="Lavin J.L."/>
            <person name="Lee Y.-H."/>
            <person name="Lindquist E."/>
            <person name="Lilly W."/>
            <person name="Lucas S."/>
            <person name="Morin E."/>
            <person name="Murat C."/>
            <person name="Oguiza J.A."/>
            <person name="Park J."/>
            <person name="Pisabarro A.G."/>
            <person name="Riley R."/>
            <person name="Rosling A."/>
            <person name="Salamov A."/>
            <person name="Schmidt O."/>
            <person name="Schmutz J."/>
            <person name="Skrede I."/>
            <person name="Stenlid J."/>
            <person name="Wiebenga A."/>
            <person name="Xie X."/>
            <person name="Kuees U."/>
            <person name="Hibbett D.S."/>
            <person name="Hoffmeister D."/>
            <person name="Hoegberg N."/>
            <person name="Martin F."/>
            <person name="Grigoriev I.V."/>
            <person name="Watkinson S.C."/>
        </authorList>
    </citation>
    <scope>NUCLEOTIDE SEQUENCE [LARGE SCALE GENOMIC DNA]</scope>
    <source>
        <strain evidence="3">S7.9</strain>
    </source>
</reference>
<dbReference type="HOGENOM" id="CLU_2414645_0_0_1"/>
<dbReference type="RefSeq" id="XP_007316102.1">
    <property type="nucleotide sequence ID" value="XM_007316040.1"/>
</dbReference>
<keyword evidence="1" id="KW-0472">Membrane</keyword>
<dbReference type="Proteomes" id="UP000008064">
    <property type="component" value="Unassembled WGS sequence"/>
</dbReference>
<dbReference type="EMBL" id="GL945431">
    <property type="protein sequence ID" value="EGO28011.1"/>
    <property type="molecule type" value="Genomic_DNA"/>
</dbReference>
<keyword evidence="1" id="KW-0812">Transmembrane</keyword>
<protein>
    <submittedName>
        <fullName evidence="2">Uncharacterized protein</fullName>
    </submittedName>
</protein>
<organism evidence="3">
    <name type="scientific">Serpula lacrymans var. lacrymans (strain S7.9)</name>
    <name type="common">Dry rot fungus</name>
    <dbReference type="NCBI Taxonomy" id="578457"/>
    <lineage>
        <taxon>Eukaryota</taxon>
        <taxon>Fungi</taxon>
        <taxon>Dikarya</taxon>
        <taxon>Basidiomycota</taxon>
        <taxon>Agaricomycotina</taxon>
        <taxon>Agaricomycetes</taxon>
        <taxon>Agaricomycetidae</taxon>
        <taxon>Boletales</taxon>
        <taxon>Coniophorineae</taxon>
        <taxon>Serpulaceae</taxon>
        <taxon>Serpula</taxon>
    </lineage>
</organism>
<dbReference type="GeneID" id="18818366"/>
<gene>
    <name evidence="2" type="ORF">SERLADRAFT_462407</name>
</gene>
<evidence type="ECO:0000313" key="3">
    <source>
        <dbReference type="Proteomes" id="UP000008064"/>
    </source>
</evidence>
<sequence>MEDINDICNCANLDNLEGAFLVIADKVLSQPFAGYCALNLLTALLGFIRPHMRKWNFPTFSLRLAPAHRRKIELSVAVVLVYVLVGAKDLGS</sequence>
<accession>F8NNF4</accession>
<name>F8NNF4_SERL9</name>
<feature type="transmembrane region" description="Helical" evidence="1">
    <location>
        <begin position="32"/>
        <end position="50"/>
    </location>
</feature>
<keyword evidence="1" id="KW-1133">Transmembrane helix</keyword>
<proteinExistence type="predicted"/>
<dbReference type="AlphaFoldDB" id="F8NNF4"/>
<evidence type="ECO:0000313" key="2">
    <source>
        <dbReference type="EMBL" id="EGO28011.1"/>
    </source>
</evidence>
<dbReference type="KEGG" id="sla:SERLADRAFT_462407"/>
<evidence type="ECO:0000256" key="1">
    <source>
        <dbReference type="SAM" id="Phobius"/>
    </source>
</evidence>